<evidence type="ECO:0000256" key="3">
    <source>
        <dbReference type="ARBA" id="ARBA00023163"/>
    </source>
</evidence>
<dbReference type="InterPro" id="IPR020449">
    <property type="entry name" value="Tscrpt_reg_AraC-type_HTH"/>
</dbReference>
<keyword evidence="1" id="KW-0805">Transcription regulation</keyword>
<dbReference type="STRING" id="669.AL538_17950"/>
<evidence type="ECO:0000256" key="2">
    <source>
        <dbReference type="ARBA" id="ARBA00023125"/>
    </source>
</evidence>
<dbReference type="PROSITE" id="PS01124">
    <property type="entry name" value="HTH_ARAC_FAMILY_2"/>
    <property type="match status" value="1"/>
</dbReference>
<gene>
    <name evidence="5" type="ORF">VCHENC02_1257</name>
</gene>
<keyword evidence="2" id="KW-0238">DNA-binding</keyword>
<reference evidence="5 6" key="1">
    <citation type="submission" date="2012-10" db="EMBL/GenBank/DDBJ databases">
        <title>Genome sequence of Vibrio Cholerae HENC-02.</title>
        <authorList>
            <person name="Eppinger M."/>
            <person name="Hasan N.A."/>
            <person name="Sengamalay N."/>
            <person name="Hine E."/>
            <person name="Su Q."/>
            <person name="Daugherty S.C."/>
            <person name="Young S."/>
            <person name="Sadzewicz L."/>
            <person name="Tallon L."/>
            <person name="Cebula T.A."/>
            <person name="Ravel J."/>
            <person name="Colwell R.R."/>
        </authorList>
    </citation>
    <scope>NUCLEOTIDE SEQUENCE [LARGE SCALE GENOMIC DNA]</scope>
    <source>
        <strain evidence="5 6">HENC-02</strain>
    </source>
</reference>
<protein>
    <submittedName>
        <fullName evidence="5">Bacterial regulatory helix-turn-helix s, AraC family protein</fullName>
    </submittedName>
</protein>
<name>A0A454D3Q6_VIBHA</name>
<dbReference type="GO" id="GO:0043565">
    <property type="term" value="F:sequence-specific DNA binding"/>
    <property type="evidence" value="ECO:0007669"/>
    <property type="project" value="InterPro"/>
</dbReference>
<dbReference type="InterPro" id="IPR018060">
    <property type="entry name" value="HTH_AraC"/>
</dbReference>
<evidence type="ECO:0000313" key="6">
    <source>
        <dbReference type="Proteomes" id="UP000008367"/>
    </source>
</evidence>
<dbReference type="EMBL" id="AJSR01000368">
    <property type="protein sequence ID" value="EKM33265.1"/>
    <property type="molecule type" value="Genomic_DNA"/>
</dbReference>
<dbReference type="AlphaFoldDB" id="A0A454D3Q6"/>
<evidence type="ECO:0000256" key="1">
    <source>
        <dbReference type="ARBA" id="ARBA00023015"/>
    </source>
</evidence>
<organism evidence="5 6">
    <name type="scientific">Vibrio harveyi</name>
    <name type="common">Beneckea harveyi</name>
    <dbReference type="NCBI Taxonomy" id="669"/>
    <lineage>
        <taxon>Bacteria</taxon>
        <taxon>Pseudomonadati</taxon>
        <taxon>Pseudomonadota</taxon>
        <taxon>Gammaproteobacteria</taxon>
        <taxon>Vibrionales</taxon>
        <taxon>Vibrionaceae</taxon>
        <taxon>Vibrio</taxon>
    </lineage>
</organism>
<dbReference type="Gene3D" id="1.10.10.60">
    <property type="entry name" value="Homeodomain-like"/>
    <property type="match status" value="1"/>
</dbReference>
<dbReference type="InterPro" id="IPR009057">
    <property type="entry name" value="Homeodomain-like_sf"/>
</dbReference>
<dbReference type="PRINTS" id="PR00032">
    <property type="entry name" value="HTHARAC"/>
</dbReference>
<dbReference type="Pfam" id="PF12833">
    <property type="entry name" value="HTH_18"/>
    <property type="match status" value="1"/>
</dbReference>
<feature type="domain" description="HTH araC/xylS-type" evidence="4">
    <location>
        <begin position="16"/>
        <end position="50"/>
    </location>
</feature>
<evidence type="ECO:0000259" key="4">
    <source>
        <dbReference type="PROSITE" id="PS01124"/>
    </source>
</evidence>
<keyword evidence="3" id="KW-0804">Transcription</keyword>
<accession>A0A454D3Q6</accession>
<comment type="caution">
    <text evidence="5">The sequence shown here is derived from an EMBL/GenBank/DDBJ whole genome shotgun (WGS) entry which is preliminary data.</text>
</comment>
<proteinExistence type="predicted"/>
<evidence type="ECO:0000313" key="5">
    <source>
        <dbReference type="EMBL" id="EKM33265.1"/>
    </source>
</evidence>
<dbReference type="SUPFAM" id="SSF46689">
    <property type="entry name" value="Homeodomain-like"/>
    <property type="match status" value="1"/>
</dbReference>
<sequence>MTCGEIHCRTRLIAINIALTAHELGFNDQSHFTRAFKNHFGMTSGQFVKQQES</sequence>
<dbReference type="GO" id="GO:0003700">
    <property type="term" value="F:DNA-binding transcription factor activity"/>
    <property type="evidence" value="ECO:0007669"/>
    <property type="project" value="InterPro"/>
</dbReference>
<dbReference type="Proteomes" id="UP000008367">
    <property type="component" value="Unassembled WGS sequence"/>
</dbReference>